<accession>A0A3L6F846</accession>
<dbReference type="Proteomes" id="UP000251960">
    <property type="component" value="Chromosome 4"/>
</dbReference>
<protein>
    <recommendedName>
        <fullName evidence="2">DUF295 domain-containing protein</fullName>
    </recommendedName>
</protein>
<reference evidence="1" key="1">
    <citation type="journal article" date="2018" name="Nat. Genet.">
        <title>Extensive intraspecific gene order and gene structural variations between Mo17 and other maize genomes.</title>
        <authorList>
            <person name="Sun S."/>
            <person name="Zhou Y."/>
            <person name="Chen J."/>
            <person name="Shi J."/>
            <person name="Zhao H."/>
            <person name="Zhao H."/>
            <person name="Song W."/>
            <person name="Zhang M."/>
            <person name="Cui Y."/>
            <person name="Dong X."/>
            <person name="Liu H."/>
            <person name="Ma X."/>
            <person name="Jiao Y."/>
            <person name="Wang B."/>
            <person name="Wei X."/>
            <person name="Stein J.C."/>
            <person name="Glaubitz J.C."/>
            <person name="Lu F."/>
            <person name="Yu G."/>
            <person name="Liang C."/>
            <person name="Fengler K."/>
            <person name="Li B."/>
            <person name="Rafalski A."/>
            <person name="Schnable P.S."/>
            <person name="Ware D.H."/>
            <person name="Buckler E.S."/>
            <person name="Lai J."/>
        </authorList>
    </citation>
    <scope>NUCLEOTIDE SEQUENCE [LARGE SCALE GENOMIC DNA]</scope>
    <source>
        <tissue evidence="1">Seedling</tissue>
    </source>
</reference>
<sequence length="96" mass="10998">MEKTCGDEELVAWHLVDDVGDRAFLLTGTNMATWCYACTNNPRGSTLYFLVHLVAGHRDLCIYDVQKQTMEVGQVHDHEDLEIMHTQSYWINVPPC</sequence>
<name>A0A3L6F846_MAIZE</name>
<dbReference type="AlphaFoldDB" id="A0A3L6F846"/>
<organism evidence="1">
    <name type="scientific">Zea mays</name>
    <name type="common">Maize</name>
    <dbReference type="NCBI Taxonomy" id="4577"/>
    <lineage>
        <taxon>Eukaryota</taxon>
        <taxon>Viridiplantae</taxon>
        <taxon>Streptophyta</taxon>
        <taxon>Embryophyta</taxon>
        <taxon>Tracheophyta</taxon>
        <taxon>Spermatophyta</taxon>
        <taxon>Magnoliopsida</taxon>
        <taxon>Liliopsida</taxon>
        <taxon>Poales</taxon>
        <taxon>Poaceae</taxon>
        <taxon>PACMAD clade</taxon>
        <taxon>Panicoideae</taxon>
        <taxon>Andropogonodae</taxon>
        <taxon>Andropogoneae</taxon>
        <taxon>Tripsacinae</taxon>
        <taxon>Zea</taxon>
    </lineage>
</organism>
<proteinExistence type="predicted"/>
<evidence type="ECO:0008006" key="2">
    <source>
        <dbReference type="Google" id="ProtNLM"/>
    </source>
</evidence>
<dbReference type="ExpressionAtlas" id="A0A3L6F846">
    <property type="expression patterns" value="baseline and differential"/>
</dbReference>
<dbReference type="EMBL" id="NCVQ01000005">
    <property type="protein sequence ID" value="PWZ29452.1"/>
    <property type="molecule type" value="Genomic_DNA"/>
</dbReference>
<gene>
    <name evidence="1" type="ORF">Zm00014a_042635</name>
</gene>
<evidence type="ECO:0000313" key="1">
    <source>
        <dbReference type="EMBL" id="PWZ29452.1"/>
    </source>
</evidence>
<comment type="caution">
    <text evidence="1">The sequence shown here is derived from an EMBL/GenBank/DDBJ whole genome shotgun (WGS) entry which is preliminary data.</text>
</comment>